<dbReference type="CDD" id="cd13528">
    <property type="entry name" value="PBP2_osmoprotectants"/>
    <property type="match status" value="1"/>
</dbReference>
<evidence type="ECO:0000256" key="1">
    <source>
        <dbReference type="SAM" id="SignalP"/>
    </source>
</evidence>
<organism evidence="3">
    <name type="scientific">Proteinivorax hydrogeniformans</name>
    <dbReference type="NCBI Taxonomy" id="1826727"/>
    <lineage>
        <taxon>Bacteria</taxon>
        <taxon>Bacillati</taxon>
        <taxon>Bacillota</taxon>
        <taxon>Clostridia</taxon>
        <taxon>Eubacteriales</taxon>
        <taxon>Proteinivoracaceae</taxon>
        <taxon>Proteinivorax</taxon>
    </lineage>
</organism>
<feature type="chain" id="PRO_5043706270" evidence="1">
    <location>
        <begin position="22"/>
        <end position="297"/>
    </location>
</feature>
<sequence>MKQISKIVILSMVLFLGSACSALFGGGDEIVIGGKNFTEQDIMVYLMEAVIEEHTELSVRTRTFLGGTDVVAQALDRGDLDMYPEYTGTALVNILNMEAMTDPDETYQTVSEIYQDEKNIIWMEPLGFNNTYVLSMRESHAEELGIETVSDLAEFAPDLTLAATHEFLERPDGFEGVQEAYGLEFGDVRGLDPGLTYAAIRDGEGDVNDAFSTDGRILAFDLKPLKDDQNFFPPYYPTPIVRQETLEKHPELEDALNRLGGVLDDTTMAELNGRVDLEGEDARDVARDFLRQQGIIQ</sequence>
<reference evidence="3" key="1">
    <citation type="journal article" date="2018" name="Antonie Van Leeuwenhoek">
        <title>Proteinivorax hydrogeniformans sp. nov., an anaerobic, haloalkaliphilic bacterium fermenting proteinaceous compounds with high hydrogen production.</title>
        <authorList>
            <person name="Boltyanskaya Y."/>
            <person name="Detkova E."/>
            <person name="Pimenov N."/>
            <person name="Kevbrin V."/>
        </authorList>
    </citation>
    <scope>NUCLEOTIDE SEQUENCE</scope>
    <source>
        <strain evidence="3">Z-710</strain>
    </source>
</reference>
<name>A0AAU8HVT3_9FIRM</name>
<dbReference type="RefSeq" id="WP_353894037.1">
    <property type="nucleotide sequence ID" value="NZ_CP159485.1"/>
</dbReference>
<keyword evidence="1" id="KW-0732">Signal</keyword>
<dbReference type="EMBL" id="CP159485">
    <property type="protein sequence ID" value="XCI29489.1"/>
    <property type="molecule type" value="Genomic_DNA"/>
</dbReference>
<feature type="domain" description="ABC-type glycine betaine transport system substrate-binding" evidence="2">
    <location>
        <begin position="29"/>
        <end position="292"/>
    </location>
</feature>
<dbReference type="InterPro" id="IPR007210">
    <property type="entry name" value="ABC_Gly_betaine_transp_sub-bd"/>
</dbReference>
<proteinExistence type="predicted"/>
<gene>
    <name evidence="3" type="ORF">PRVXH_000811</name>
</gene>
<dbReference type="SUPFAM" id="SSF53850">
    <property type="entry name" value="Periplasmic binding protein-like II"/>
    <property type="match status" value="1"/>
</dbReference>
<accession>A0AAU8HVT3</accession>
<feature type="signal peptide" evidence="1">
    <location>
        <begin position="1"/>
        <end position="21"/>
    </location>
</feature>
<dbReference type="GO" id="GO:0043190">
    <property type="term" value="C:ATP-binding cassette (ABC) transporter complex"/>
    <property type="evidence" value="ECO:0007669"/>
    <property type="project" value="InterPro"/>
</dbReference>
<dbReference type="PROSITE" id="PS51257">
    <property type="entry name" value="PROKAR_LIPOPROTEIN"/>
    <property type="match status" value="1"/>
</dbReference>
<dbReference type="Gene3D" id="3.40.190.120">
    <property type="entry name" value="Osmoprotection protein (prox), domain 2"/>
    <property type="match status" value="1"/>
</dbReference>
<reference evidence="3" key="2">
    <citation type="submission" date="2024-06" db="EMBL/GenBank/DDBJ databases">
        <authorList>
            <person name="Petrova K.O."/>
            <person name="Toshchakov S.V."/>
            <person name="Boltjanskaja Y.V."/>
            <person name="Kevbrin V.V."/>
        </authorList>
    </citation>
    <scope>NUCLEOTIDE SEQUENCE</scope>
    <source>
        <strain evidence="3">Z-710</strain>
    </source>
</reference>
<dbReference type="GO" id="GO:0022857">
    <property type="term" value="F:transmembrane transporter activity"/>
    <property type="evidence" value="ECO:0007669"/>
    <property type="project" value="InterPro"/>
</dbReference>
<dbReference type="Gene3D" id="3.40.190.10">
    <property type="entry name" value="Periplasmic binding protein-like II"/>
    <property type="match status" value="1"/>
</dbReference>
<dbReference type="Pfam" id="PF04069">
    <property type="entry name" value="OpuAC"/>
    <property type="match status" value="1"/>
</dbReference>
<dbReference type="AlphaFoldDB" id="A0AAU8HVT3"/>
<protein>
    <submittedName>
        <fullName evidence="3">Glycine betaine ABC transporter substrate-binding protein</fullName>
    </submittedName>
</protein>
<evidence type="ECO:0000313" key="3">
    <source>
        <dbReference type="EMBL" id="XCI29489.1"/>
    </source>
</evidence>
<evidence type="ECO:0000259" key="2">
    <source>
        <dbReference type="Pfam" id="PF04069"/>
    </source>
</evidence>